<feature type="transmembrane region" description="Helical" evidence="1">
    <location>
        <begin position="204"/>
        <end position="222"/>
    </location>
</feature>
<protein>
    <recommendedName>
        <fullName evidence="4">4-amino-4-deoxy-L-arabinose transferase</fullName>
    </recommendedName>
</protein>
<feature type="transmembrane region" description="Helical" evidence="1">
    <location>
        <begin position="21"/>
        <end position="42"/>
    </location>
</feature>
<gene>
    <name evidence="2" type="ORF">SAMN05421504_11577</name>
</gene>
<organism evidence="2 3">
    <name type="scientific">Amycolatopsis xylanica</name>
    <dbReference type="NCBI Taxonomy" id="589385"/>
    <lineage>
        <taxon>Bacteria</taxon>
        <taxon>Bacillati</taxon>
        <taxon>Actinomycetota</taxon>
        <taxon>Actinomycetes</taxon>
        <taxon>Pseudonocardiales</taxon>
        <taxon>Pseudonocardiaceae</taxon>
        <taxon>Amycolatopsis</taxon>
    </lineage>
</organism>
<name>A0A1H3SSY2_9PSEU</name>
<keyword evidence="1" id="KW-0812">Transmembrane</keyword>
<dbReference type="EMBL" id="FNON01000015">
    <property type="protein sequence ID" value="SDZ40788.1"/>
    <property type="molecule type" value="Genomic_DNA"/>
</dbReference>
<feature type="transmembrane region" description="Helical" evidence="1">
    <location>
        <begin position="92"/>
        <end position="111"/>
    </location>
</feature>
<dbReference type="STRING" id="589385.SAMN05421504_11577"/>
<reference evidence="2 3" key="1">
    <citation type="submission" date="2016-10" db="EMBL/GenBank/DDBJ databases">
        <authorList>
            <person name="de Groot N.N."/>
        </authorList>
    </citation>
    <scope>NUCLEOTIDE SEQUENCE [LARGE SCALE GENOMIC DNA]</scope>
    <source>
        <strain evidence="2 3">CPCC 202699</strain>
    </source>
</reference>
<proteinExistence type="predicted"/>
<dbReference type="RefSeq" id="WP_091299685.1">
    <property type="nucleotide sequence ID" value="NZ_FNON01000015.1"/>
</dbReference>
<accession>A0A1H3SSY2</accession>
<dbReference type="Proteomes" id="UP000199515">
    <property type="component" value="Unassembled WGS sequence"/>
</dbReference>
<evidence type="ECO:0000313" key="3">
    <source>
        <dbReference type="Proteomes" id="UP000199515"/>
    </source>
</evidence>
<feature type="transmembrane region" description="Helical" evidence="1">
    <location>
        <begin position="344"/>
        <end position="364"/>
    </location>
</feature>
<sequence>MRSAAAIAETVATRPAVTARSLVPAGVAAVSAVLFTLAQPHLIDDAYITLSYAKNLAFHGHWGLIEHGTANTATSPLNVLAVAALTFVFRDAVFAAGVLFVAAQVVTYFGLRRIGEHTGLPRWFAPLATMLLLANPLLVSSIGLELPLGIAGLSWLMVAFAERRPVAFGLAAGLLAMVRLDLLVVVAVLFFARRKFWEGIWQTFFTALAVTLPWFLFSWLGLGSAVPDTLIIKTLQRSWGPWSVTNGPLVYFRHFPLSTALSFLPLLAGGIVGLLWTVVALRGSKPARRLLPFAALALGGALHYLVYSLLEVPPYHWYYGPSIACATIFLAATVAAVPRHRMPAAIGVVVMAAASVAVYLSPGLPREFAPITSNHATSEQYRAIGEELGRIANGRVVHSAGEIGALAYSCDCTIVDLFSDRGAVGPEINESKNRSGPLTRALIDANFRFLDQSVPPTTPDLLLVESTDNPPAGTIAGWKISSPWTGEQNLYLTTAPENGLIG</sequence>
<evidence type="ECO:0000313" key="2">
    <source>
        <dbReference type="EMBL" id="SDZ40788.1"/>
    </source>
</evidence>
<keyword evidence="1" id="KW-1133">Transmembrane helix</keyword>
<dbReference type="AlphaFoldDB" id="A0A1H3SSY2"/>
<keyword evidence="3" id="KW-1185">Reference proteome</keyword>
<evidence type="ECO:0000256" key="1">
    <source>
        <dbReference type="SAM" id="Phobius"/>
    </source>
</evidence>
<feature type="transmembrane region" description="Helical" evidence="1">
    <location>
        <begin position="316"/>
        <end position="337"/>
    </location>
</feature>
<feature type="transmembrane region" description="Helical" evidence="1">
    <location>
        <begin position="166"/>
        <end position="192"/>
    </location>
</feature>
<evidence type="ECO:0008006" key="4">
    <source>
        <dbReference type="Google" id="ProtNLM"/>
    </source>
</evidence>
<dbReference type="OrthoDB" id="141050at2"/>
<feature type="transmembrane region" description="Helical" evidence="1">
    <location>
        <begin position="123"/>
        <end position="146"/>
    </location>
</feature>
<feature type="transmembrane region" description="Helical" evidence="1">
    <location>
        <begin position="290"/>
        <end position="310"/>
    </location>
</feature>
<keyword evidence="1" id="KW-0472">Membrane</keyword>
<feature type="transmembrane region" description="Helical" evidence="1">
    <location>
        <begin position="255"/>
        <end position="278"/>
    </location>
</feature>